<dbReference type="InterPro" id="IPR008939">
    <property type="entry name" value="Lytic_TGlycosylase_superhlx_U"/>
</dbReference>
<protein>
    <recommendedName>
        <fullName evidence="4">Transglycosylase SLT domain-containing protein</fullName>
    </recommendedName>
</protein>
<dbReference type="SUPFAM" id="SSF48452">
    <property type="entry name" value="TPR-like"/>
    <property type="match status" value="1"/>
</dbReference>
<feature type="signal peptide" evidence="3">
    <location>
        <begin position="1"/>
        <end position="21"/>
    </location>
</feature>
<dbReference type="OrthoDB" id="9781970at2"/>
<dbReference type="SUPFAM" id="SSF48435">
    <property type="entry name" value="Bacterial muramidases"/>
    <property type="match status" value="1"/>
</dbReference>
<dbReference type="InterPro" id="IPR008258">
    <property type="entry name" value="Transglycosylase_SLT_dom_1"/>
</dbReference>
<evidence type="ECO:0000259" key="4">
    <source>
        <dbReference type="Pfam" id="PF01464"/>
    </source>
</evidence>
<keyword evidence="6" id="KW-1185">Reference proteome</keyword>
<dbReference type="GO" id="GO:0042597">
    <property type="term" value="C:periplasmic space"/>
    <property type="evidence" value="ECO:0007669"/>
    <property type="project" value="InterPro"/>
</dbReference>
<feature type="domain" description="Transglycosylase SLT" evidence="4">
    <location>
        <begin position="598"/>
        <end position="697"/>
    </location>
</feature>
<dbReference type="PROSITE" id="PS50005">
    <property type="entry name" value="TPR"/>
    <property type="match status" value="1"/>
</dbReference>
<evidence type="ECO:0000313" key="5">
    <source>
        <dbReference type="EMBL" id="TXD37572.1"/>
    </source>
</evidence>
<evidence type="ECO:0000313" key="6">
    <source>
        <dbReference type="Proteomes" id="UP000321412"/>
    </source>
</evidence>
<dbReference type="Gene3D" id="1.10.530.10">
    <property type="match status" value="1"/>
</dbReference>
<dbReference type="Gene3D" id="1.25.40.10">
    <property type="entry name" value="Tetratricopeptide repeat domain"/>
    <property type="match status" value="1"/>
</dbReference>
<sequence>MIFERLSTICLALGTSLWASTAFCEPAPAGDDLIDQNIPPIQCSDETCQAGLDAQANADYLNAAGHFTAYANALETAEERQPWLVKAAYAFERAEDWHQAAQHYAQAARIGGELQDFLWTQAARAQLNLGVDSTLIDEVLQSGALTRGFTGGAFSLVRIETERNGLPSPQHTDAMLRHEDPDEVCPWLVTMLLDTADSAARDQLADKAYAICIDAAHDYAFEQLAFTPSADSRRERADRLFSAVRFEDARAQLDAIDRSALNAIDRCRADFRLARTLFRLRQPERAEELYRSVVETCTDDANEDERVRSLYAVGNRNYHRGRLDDAERFFKQLLEDYPERTHADDALFYLARVARQSGNHQHELQLLSRALQDYPDGDMVHELVWEAHEALYRNGDFEGFTNAVTALDLPERDAQYFSQGRLEYFVGQAYRQLHRPALAERYLQRAWVMYPFSFYGYLAHLRLLEMELTPEPLSPDAEDSRVAWFEGDFPGSGAATLAAADHFEGACEYEHARQQNVSPSETERWRLAALCHKAERFPLSHNIARRSVPGRPWALPRQGRVTRWHVAWPNPFQATIAQAVEAERAQAPDIDLHPGFPASIMREESSFIEDVVSWAGAHGLMQLMPATALDHDRDIEGRATPEKLKTAEVNIRVGVDHLFTLADRLDGHPVLMAAAYNAGAGRIGGWLRRQPNDEIALWVEDIPFLETRDYSKRVIGTYAAYQWLQGQTELDARIANPAR</sequence>
<dbReference type="InterPro" id="IPR023346">
    <property type="entry name" value="Lysozyme-like_dom_sf"/>
</dbReference>
<evidence type="ECO:0000256" key="1">
    <source>
        <dbReference type="ARBA" id="ARBA00022729"/>
    </source>
</evidence>
<dbReference type="CDD" id="cd13401">
    <property type="entry name" value="Slt70-like"/>
    <property type="match status" value="1"/>
</dbReference>
<gene>
    <name evidence="5" type="ORF">FRC98_07735</name>
</gene>
<dbReference type="SUPFAM" id="SSF53955">
    <property type="entry name" value="Lysozyme-like"/>
    <property type="match status" value="1"/>
</dbReference>
<dbReference type="InterPro" id="IPR011990">
    <property type="entry name" value="TPR-like_helical_dom_sf"/>
</dbReference>
<dbReference type="PANTHER" id="PTHR37423">
    <property type="entry name" value="SOLUBLE LYTIC MUREIN TRANSGLYCOSYLASE-RELATED"/>
    <property type="match status" value="1"/>
</dbReference>
<name>A0A5C6XHD9_9DELT</name>
<dbReference type="InterPro" id="IPR019734">
    <property type="entry name" value="TPR_rpt"/>
</dbReference>
<proteinExistence type="predicted"/>
<dbReference type="Pfam" id="PF01464">
    <property type="entry name" value="SLT"/>
    <property type="match status" value="1"/>
</dbReference>
<evidence type="ECO:0000256" key="3">
    <source>
        <dbReference type="SAM" id="SignalP"/>
    </source>
</evidence>
<comment type="caution">
    <text evidence="5">The sequence shown here is derived from an EMBL/GenBank/DDBJ whole genome shotgun (WGS) entry which is preliminary data.</text>
</comment>
<accession>A0A5C6XHD9</accession>
<feature type="repeat" description="TPR" evidence="2">
    <location>
        <begin position="307"/>
        <end position="340"/>
    </location>
</feature>
<dbReference type="PANTHER" id="PTHR37423:SF2">
    <property type="entry name" value="MEMBRANE-BOUND LYTIC MUREIN TRANSGLYCOSYLASE C"/>
    <property type="match status" value="1"/>
</dbReference>
<reference evidence="5 6" key="1">
    <citation type="submission" date="2019-08" db="EMBL/GenBank/DDBJ databases">
        <title>Bradymonadales sp. TMQ4.</title>
        <authorList>
            <person name="Liang Q."/>
        </authorList>
    </citation>
    <scope>NUCLEOTIDE SEQUENCE [LARGE SCALE GENOMIC DNA]</scope>
    <source>
        <strain evidence="5 6">TMQ4</strain>
    </source>
</reference>
<dbReference type="AlphaFoldDB" id="A0A5C6XHD9"/>
<keyword evidence="1 3" id="KW-0732">Signal</keyword>
<organism evidence="5 6">
    <name type="scientific">Lujinxingia vulgaris</name>
    <dbReference type="NCBI Taxonomy" id="2600176"/>
    <lineage>
        <taxon>Bacteria</taxon>
        <taxon>Deltaproteobacteria</taxon>
        <taxon>Bradymonadales</taxon>
        <taxon>Lujinxingiaceae</taxon>
        <taxon>Lujinxingia</taxon>
    </lineage>
</organism>
<dbReference type="EMBL" id="VOSM01000003">
    <property type="protein sequence ID" value="TXD37572.1"/>
    <property type="molecule type" value="Genomic_DNA"/>
</dbReference>
<feature type="chain" id="PRO_5023018494" description="Transglycosylase SLT domain-containing protein" evidence="3">
    <location>
        <begin position="22"/>
        <end position="739"/>
    </location>
</feature>
<dbReference type="Proteomes" id="UP000321412">
    <property type="component" value="Unassembled WGS sequence"/>
</dbReference>
<dbReference type="GO" id="GO:0004553">
    <property type="term" value="F:hydrolase activity, hydrolyzing O-glycosyl compounds"/>
    <property type="evidence" value="ECO:0007669"/>
    <property type="project" value="InterPro"/>
</dbReference>
<keyword evidence="2" id="KW-0802">TPR repeat</keyword>
<dbReference type="RefSeq" id="WP_146980728.1">
    <property type="nucleotide sequence ID" value="NZ_VOSM01000003.1"/>
</dbReference>
<evidence type="ECO:0000256" key="2">
    <source>
        <dbReference type="PROSITE-ProRule" id="PRU00339"/>
    </source>
</evidence>